<keyword evidence="9" id="KW-1185">Reference proteome</keyword>
<dbReference type="Pfam" id="PF00931">
    <property type="entry name" value="NB-ARC"/>
    <property type="match status" value="1"/>
</dbReference>
<protein>
    <recommendedName>
        <fullName evidence="10">NB-ARC domain-containing protein</fullName>
    </recommendedName>
</protein>
<evidence type="ECO:0000259" key="5">
    <source>
        <dbReference type="Pfam" id="PF00931"/>
    </source>
</evidence>
<dbReference type="Gene3D" id="3.80.10.10">
    <property type="entry name" value="Ribonuclease Inhibitor"/>
    <property type="match status" value="2"/>
</dbReference>
<dbReference type="InterPro" id="IPR056789">
    <property type="entry name" value="LRR_R13L1-DRL21"/>
</dbReference>
<feature type="domain" description="R13L1/DRL21-like LRR repeat region" evidence="7">
    <location>
        <begin position="732"/>
        <end position="853"/>
    </location>
</feature>
<dbReference type="Gene3D" id="3.40.50.300">
    <property type="entry name" value="P-loop containing nucleotide triphosphate hydrolases"/>
    <property type="match status" value="1"/>
</dbReference>
<feature type="coiled-coil region" evidence="4">
    <location>
        <begin position="62"/>
        <end position="89"/>
    </location>
</feature>
<dbReference type="Gene3D" id="1.10.8.430">
    <property type="entry name" value="Helical domain of apoptotic protease-activating factors"/>
    <property type="match status" value="1"/>
</dbReference>
<dbReference type="SUPFAM" id="SSF52540">
    <property type="entry name" value="P-loop containing nucleoside triphosphate hydrolases"/>
    <property type="match status" value="1"/>
</dbReference>
<dbReference type="InterPro" id="IPR058922">
    <property type="entry name" value="WHD_DRP"/>
</dbReference>
<evidence type="ECO:0000259" key="6">
    <source>
        <dbReference type="Pfam" id="PF23559"/>
    </source>
</evidence>
<dbReference type="Gene3D" id="1.10.10.10">
    <property type="entry name" value="Winged helix-like DNA-binding domain superfamily/Winged helix DNA-binding domain"/>
    <property type="match status" value="1"/>
</dbReference>
<dbReference type="InterPro" id="IPR036388">
    <property type="entry name" value="WH-like_DNA-bd_sf"/>
</dbReference>
<evidence type="ECO:0008006" key="10">
    <source>
        <dbReference type="Google" id="ProtNLM"/>
    </source>
</evidence>
<evidence type="ECO:0000256" key="3">
    <source>
        <dbReference type="ARBA" id="ARBA00022821"/>
    </source>
</evidence>
<gene>
    <name evidence="8" type="ORF">TRITD_1Bv1G006600</name>
</gene>
<evidence type="ECO:0000313" key="8">
    <source>
        <dbReference type="EMBL" id="VAH12554.1"/>
    </source>
</evidence>
<dbReference type="GO" id="GO:0006952">
    <property type="term" value="P:defense response"/>
    <property type="evidence" value="ECO:0007669"/>
    <property type="project" value="UniProtKB-KW"/>
</dbReference>
<dbReference type="GO" id="GO:0043531">
    <property type="term" value="F:ADP binding"/>
    <property type="evidence" value="ECO:0007669"/>
    <property type="project" value="InterPro"/>
</dbReference>
<name>A0A9R0V548_TRITD</name>
<evidence type="ECO:0000256" key="1">
    <source>
        <dbReference type="ARBA" id="ARBA00022614"/>
    </source>
</evidence>
<evidence type="ECO:0000256" key="4">
    <source>
        <dbReference type="SAM" id="Coils"/>
    </source>
</evidence>
<dbReference type="InterPro" id="IPR027417">
    <property type="entry name" value="P-loop_NTPase"/>
</dbReference>
<keyword evidence="4" id="KW-0175">Coiled coil</keyword>
<evidence type="ECO:0000259" key="7">
    <source>
        <dbReference type="Pfam" id="PF25019"/>
    </source>
</evidence>
<evidence type="ECO:0000256" key="2">
    <source>
        <dbReference type="ARBA" id="ARBA00022737"/>
    </source>
</evidence>
<dbReference type="PANTHER" id="PTHR36766">
    <property type="entry name" value="PLANT BROAD-SPECTRUM MILDEW RESISTANCE PROTEIN RPW8"/>
    <property type="match status" value="1"/>
</dbReference>
<feature type="domain" description="NB-ARC" evidence="5">
    <location>
        <begin position="229"/>
        <end position="391"/>
    </location>
</feature>
<organism evidence="8 9">
    <name type="scientific">Triticum turgidum subsp. durum</name>
    <name type="common">Durum wheat</name>
    <name type="synonym">Triticum durum</name>
    <dbReference type="NCBI Taxonomy" id="4567"/>
    <lineage>
        <taxon>Eukaryota</taxon>
        <taxon>Viridiplantae</taxon>
        <taxon>Streptophyta</taxon>
        <taxon>Embryophyta</taxon>
        <taxon>Tracheophyta</taxon>
        <taxon>Spermatophyta</taxon>
        <taxon>Magnoliopsida</taxon>
        <taxon>Liliopsida</taxon>
        <taxon>Poales</taxon>
        <taxon>Poaceae</taxon>
        <taxon>BOP clade</taxon>
        <taxon>Pooideae</taxon>
        <taxon>Triticodae</taxon>
        <taxon>Triticeae</taxon>
        <taxon>Triticinae</taxon>
        <taxon>Triticum</taxon>
    </lineage>
</organism>
<dbReference type="SUPFAM" id="SSF52058">
    <property type="entry name" value="L domain-like"/>
    <property type="match status" value="2"/>
</dbReference>
<dbReference type="PANTHER" id="PTHR36766:SF64">
    <property type="entry name" value="OS12G0206100 PROTEIN"/>
    <property type="match status" value="1"/>
</dbReference>
<feature type="domain" description="Disease resistance protein winged helix" evidence="6">
    <location>
        <begin position="479"/>
        <end position="537"/>
    </location>
</feature>
<reference evidence="8 9" key="1">
    <citation type="submission" date="2017-09" db="EMBL/GenBank/DDBJ databases">
        <authorList>
            <consortium name="International Durum Wheat Genome Sequencing Consortium (IDWGSC)"/>
            <person name="Milanesi L."/>
        </authorList>
    </citation>
    <scope>NUCLEOTIDE SEQUENCE [LARGE SCALE GENOMIC DNA]</scope>
    <source>
        <strain evidence="9">cv. Svevo</strain>
    </source>
</reference>
<dbReference type="EMBL" id="LT934112">
    <property type="protein sequence ID" value="VAH12554.1"/>
    <property type="molecule type" value="Genomic_DNA"/>
</dbReference>
<dbReference type="Gramene" id="TRITD1Bv1G006600.1">
    <property type="protein sequence ID" value="TRITD1Bv1G006600.1"/>
    <property type="gene ID" value="TRITD1Bv1G006600"/>
</dbReference>
<keyword evidence="2" id="KW-0677">Repeat</keyword>
<dbReference type="InterPro" id="IPR032675">
    <property type="entry name" value="LRR_dom_sf"/>
</dbReference>
<accession>A0A9R0V548</accession>
<dbReference type="InterPro" id="IPR042197">
    <property type="entry name" value="Apaf_helical"/>
</dbReference>
<dbReference type="OMA" id="CHDHRIK"/>
<proteinExistence type="predicted"/>
<dbReference type="Pfam" id="PF25019">
    <property type="entry name" value="LRR_R13L1-DRL21"/>
    <property type="match status" value="1"/>
</dbReference>
<dbReference type="Proteomes" id="UP000324705">
    <property type="component" value="Chromosome 1B"/>
</dbReference>
<keyword evidence="3" id="KW-0611">Plant defense</keyword>
<dbReference type="Pfam" id="PF23559">
    <property type="entry name" value="WHD_DRP"/>
    <property type="match status" value="1"/>
</dbReference>
<dbReference type="PRINTS" id="PR00364">
    <property type="entry name" value="DISEASERSIST"/>
</dbReference>
<keyword evidence="1" id="KW-0433">Leucine-rich repeat</keyword>
<evidence type="ECO:0000313" key="9">
    <source>
        <dbReference type="Proteomes" id="UP000324705"/>
    </source>
</evidence>
<sequence length="1327" mass="148227">MAAAVGTAQLLLGKVLTKLSDERVASYVASSELGLDSQKIKDGLMHTAGLLQHAHGRGTTDIPGLQDLLENLSKKADEAEQLLNTLQYFMIQDQLDSTQLVKPDLGDGLKVNKVHARHTLGNCLPCFSCSCTSSPQNGTKSDSSDLVDELAFDSVSMSIKIKSVLEETHSICVQVSDLLAIPNHTNSPTTAITIPHTMSFIGSTIAYGALYGRDAISEETIDVITSCDETLSVLPVVGPPGIGKTTFIRLLYNSVRIKDQFTVIFWVCVQADFNVLELTQNIHRCIPATENEESISVANEVANLDQLQISIARILKSKRFLVVLDDVWPCKSDEWNTLLAPFTKGEAKGSMVLVTTRFNSVAQMVKTMDPIMLHGLDPNVFLRFFEACIFDHLDKPGHYEDELIDIARDIAGKLQGSPLAAKTLGRLLRTNLSREHWITVLENEEWKNTQGNRDIMSTLYMSYDYLPFVLQKCFSYFALFPKDHRFSSLEMNRFWIALGIIDSTNLADNSYLEELVGNGFLMRDGINYVMHDLIHELSLRVSAQECHNISISDFKADAVPPSVRHLSVTLKNRYDENFRKEMSKLERRIEIANLRTLMIFSEYEERTSDILKDTFKELNNLNVLFIVVKSLDDLPKNFSKLIHLQHLKLGSPYGIEITLPSTLSMFYHLKFLDLDDWHGSSNLPKDINRLVNLQAFLAKKELHSSVPEVGKMKYLRELKEFCVRKESVGFELVELGKMTELGGELRICNLENVVTKEEATSARLMSKRNMGALTLVWGKGQQDTGSDILDGLQPHANLRALGIINHDGAAGPSWLCPDISVKNLESLHLEGVHWGTLPPLGQLEHLKELSLKSISGLRQLGPDYGGNKGKSFIHLWRIVIYDMPELVEWVVEPDSQLFPRLRTIMCTYCPNLCVMPFSKLSCAKLRNLHIDDCPKLSLLSMPLCSTLQELSVVESGSRKLTYSQKVLVICGYNGGLDFHNLDKVEHMSIADISHISLTDVNNPKSLRRTAMGGRNSMSYEDLDGRVVFHSVQNEDHVERVIRFPSSSSLQTLSISGCAGMVLLPTGDGEQIQATALLHSVTIFRCVKLFSRWPMGETGGEPQTMKPFPASLKKLGISSESSIQSMALLSNLTSLTHLTLQDCVKLTVDGFNPLITVNLKVLVVFNCRWDKSCPESIAADLLSEVASSRKMPAGSFQLEQLKVDSISAVLVTPICNLVATTIHTLIFCHDHRIKSFTEEQEKALQLLTSLRHLTFDGCGALQSLPQGLHRLSSLKDIEVRWCPEMQSMPKEGFPVSLRTLRIRPCNTEVKEQIENLRRASPGLSVRYE</sequence>
<dbReference type="InterPro" id="IPR002182">
    <property type="entry name" value="NB-ARC"/>
</dbReference>